<proteinExistence type="predicted"/>
<feature type="domain" description="TIR" evidence="1">
    <location>
        <begin position="26"/>
        <end position="174"/>
    </location>
</feature>
<dbReference type="InterPro" id="IPR000157">
    <property type="entry name" value="TIR_dom"/>
</dbReference>
<organism evidence="2 3">
    <name type="scientific">Rhododendron griersonianum</name>
    <dbReference type="NCBI Taxonomy" id="479676"/>
    <lineage>
        <taxon>Eukaryota</taxon>
        <taxon>Viridiplantae</taxon>
        <taxon>Streptophyta</taxon>
        <taxon>Embryophyta</taxon>
        <taxon>Tracheophyta</taxon>
        <taxon>Spermatophyta</taxon>
        <taxon>Magnoliopsida</taxon>
        <taxon>eudicotyledons</taxon>
        <taxon>Gunneridae</taxon>
        <taxon>Pentapetalae</taxon>
        <taxon>asterids</taxon>
        <taxon>Ericales</taxon>
        <taxon>Ericaceae</taxon>
        <taxon>Ericoideae</taxon>
        <taxon>Rhodoreae</taxon>
        <taxon>Rhododendron</taxon>
    </lineage>
</organism>
<keyword evidence="3" id="KW-1185">Reference proteome</keyword>
<sequence>MQRSSSTAKNLCRQIFRDRIPLEYSKHCDVFISHRRIDTYRNVAGLLYDHLSRLNLRPFLDSKSMKPGDKLFEKIDVAIRDCQVGIAVFSPNYCGSYFCLHELHMMMECKKKVIPIFVDVKPSELRVLDCGSCPAEELFRLREAIEEAKNTVGLTFDTSNGDWSELLKDTSDAVMENLLQVEGEIIGRKQKYIAY</sequence>
<dbReference type="PROSITE" id="PS50104">
    <property type="entry name" value="TIR"/>
    <property type="match status" value="1"/>
</dbReference>
<name>A0AAV6LB85_9ERIC</name>
<protein>
    <recommendedName>
        <fullName evidence="1">TIR domain-containing protein</fullName>
    </recommendedName>
</protein>
<evidence type="ECO:0000313" key="2">
    <source>
        <dbReference type="EMBL" id="KAG5561573.1"/>
    </source>
</evidence>
<dbReference type="SUPFAM" id="SSF52200">
    <property type="entry name" value="Toll/Interleukin receptor TIR domain"/>
    <property type="match status" value="1"/>
</dbReference>
<comment type="caution">
    <text evidence="2">The sequence shown here is derived from an EMBL/GenBank/DDBJ whole genome shotgun (WGS) entry which is preliminary data.</text>
</comment>
<evidence type="ECO:0000259" key="1">
    <source>
        <dbReference type="PROSITE" id="PS50104"/>
    </source>
</evidence>
<dbReference type="AlphaFoldDB" id="A0AAV6LB85"/>
<accession>A0AAV6LB85</accession>
<dbReference type="SMART" id="SM00255">
    <property type="entry name" value="TIR"/>
    <property type="match status" value="1"/>
</dbReference>
<dbReference type="Proteomes" id="UP000823749">
    <property type="component" value="Chromosome 2"/>
</dbReference>
<dbReference type="PANTHER" id="PTHR31008:SF16">
    <property type="entry name" value="TOLL-INTERLEUKIN-RESISTANCE (TIR) DOMAIN FAMILY PROTEIN"/>
    <property type="match status" value="1"/>
</dbReference>
<evidence type="ECO:0000313" key="3">
    <source>
        <dbReference type="Proteomes" id="UP000823749"/>
    </source>
</evidence>
<reference evidence="2" key="1">
    <citation type="submission" date="2020-08" db="EMBL/GenBank/DDBJ databases">
        <title>Plant Genome Project.</title>
        <authorList>
            <person name="Zhang R.-G."/>
        </authorList>
    </citation>
    <scope>NUCLEOTIDE SEQUENCE</scope>
    <source>
        <strain evidence="2">WSP0</strain>
        <tissue evidence="2">Leaf</tissue>
    </source>
</reference>
<gene>
    <name evidence="2" type="ORF">RHGRI_004576</name>
</gene>
<dbReference type="InterPro" id="IPR035897">
    <property type="entry name" value="Toll_tir_struct_dom_sf"/>
</dbReference>
<dbReference type="GO" id="GO:0007165">
    <property type="term" value="P:signal transduction"/>
    <property type="evidence" value="ECO:0007669"/>
    <property type="project" value="InterPro"/>
</dbReference>
<dbReference type="PANTHER" id="PTHR31008">
    <property type="entry name" value="COP1-INTERACTING PROTEIN-RELATED"/>
    <property type="match status" value="1"/>
</dbReference>
<dbReference type="EMBL" id="JACTNZ010000002">
    <property type="protein sequence ID" value="KAG5561573.1"/>
    <property type="molecule type" value="Genomic_DNA"/>
</dbReference>
<dbReference type="Pfam" id="PF01582">
    <property type="entry name" value="TIR"/>
    <property type="match status" value="1"/>
</dbReference>
<dbReference type="Gene3D" id="3.40.50.10140">
    <property type="entry name" value="Toll/interleukin-1 receptor homology (TIR) domain"/>
    <property type="match status" value="1"/>
</dbReference>